<sequence length="320" mass="35374">MQQNPISVREHAELGDVAWLRDHDRGLALAAELGKPVLLLFQEVPGCSSCVRFGQDVLAHPLMVELIADRFVPVAIFNNHPGADAELLRRYGEPSWNNPVVRFLGPDGAELLPRLADRHDAPGVHERITAILELLGEDVPGYARLLGRDLLVEHGLGKCATYTTPCFWSGETSLAQHPAVITTDAGWVDGEEAVRVHFDPRQATLPDLDAYARVEGFSPIAGDGFEVDREPQFYLRKHAARYLPLTAAQRTRINLAVPYKDSLGELLSPQQAAWLADPRLQQTGRDEAYREDIRMSWPTLVSKLGLIGKEEGSWTSPPSA</sequence>
<dbReference type="SUPFAM" id="SSF52833">
    <property type="entry name" value="Thioredoxin-like"/>
    <property type="match status" value="1"/>
</dbReference>
<evidence type="ECO:0008006" key="2">
    <source>
        <dbReference type="Google" id="ProtNLM"/>
    </source>
</evidence>
<dbReference type="SUPFAM" id="SSF55068">
    <property type="entry name" value="Peptide methionine sulfoxide reductase"/>
    <property type="match status" value="1"/>
</dbReference>
<dbReference type="InterPro" id="IPR036249">
    <property type="entry name" value="Thioredoxin-like_sf"/>
</dbReference>
<dbReference type="EMBL" id="LT598653">
    <property type="protein sequence ID" value="SBV32341.1"/>
    <property type="molecule type" value="Genomic_DNA"/>
</dbReference>
<reference evidence="1" key="1">
    <citation type="submission" date="2016-03" db="EMBL/GenBank/DDBJ databases">
        <authorList>
            <person name="Ploux O."/>
        </authorList>
    </citation>
    <scope>NUCLEOTIDE SEQUENCE</scope>
    <source>
        <strain evidence="1">UC10</strain>
    </source>
</reference>
<evidence type="ECO:0000313" key="1">
    <source>
        <dbReference type="EMBL" id="SBV32341.1"/>
    </source>
</evidence>
<dbReference type="Gene3D" id="3.40.30.10">
    <property type="entry name" value="Glutaredoxin"/>
    <property type="match status" value="1"/>
</dbReference>
<organism evidence="1">
    <name type="scientific">uncultured Sphingopyxis sp</name>
    <dbReference type="NCBI Taxonomy" id="310581"/>
    <lineage>
        <taxon>Bacteria</taxon>
        <taxon>Pseudomonadati</taxon>
        <taxon>Pseudomonadota</taxon>
        <taxon>Alphaproteobacteria</taxon>
        <taxon>Sphingomonadales</taxon>
        <taxon>Sphingomonadaceae</taxon>
        <taxon>Sphingopyxis</taxon>
        <taxon>environmental samples</taxon>
    </lineage>
</organism>
<protein>
    <recommendedName>
        <fullName evidence="2">Thioredoxin family protein</fullName>
    </recommendedName>
</protein>
<accession>A0A1Y5PQV4</accession>
<dbReference type="AlphaFoldDB" id="A0A1Y5PQV4"/>
<dbReference type="Pfam" id="PF13899">
    <property type="entry name" value="Thioredoxin_7"/>
    <property type="match status" value="1"/>
</dbReference>
<dbReference type="KEGG" id="sphu:SPPYR_1221"/>
<proteinExistence type="predicted"/>
<dbReference type="GO" id="GO:0008113">
    <property type="term" value="F:peptide-methionine (S)-S-oxide reductase activity"/>
    <property type="evidence" value="ECO:0007669"/>
    <property type="project" value="InterPro"/>
</dbReference>
<name>A0A1Y5PQV4_9SPHN</name>
<gene>
    <name evidence="1" type="ORF">SPPYR_1221</name>
</gene>
<dbReference type="InterPro" id="IPR036509">
    <property type="entry name" value="Met_Sox_Rdtase_MsrA_sf"/>
</dbReference>
<dbReference type="NCBIfam" id="NF041383">
    <property type="entry name" value="Trx_VPGUxxT_two"/>
    <property type="match status" value="1"/>
</dbReference>